<dbReference type="Pfam" id="PF00172">
    <property type="entry name" value="Zn_clus"/>
    <property type="match status" value="1"/>
</dbReference>
<protein>
    <recommendedName>
        <fullName evidence="4">Zn(2)-C6 fungal-type domain-containing protein</fullName>
    </recommendedName>
</protein>
<dbReference type="PANTHER" id="PTHR46910">
    <property type="entry name" value="TRANSCRIPTION FACTOR PDR1"/>
    <property type="match status" value="1"/>
</dbReference>
<dbReference type="InterPro" id="IPR050987">
    <property type="entry name" value="AtrR-like"/>
</dbReference>
<feature type="region of interest" description="Disordered" evidence="3">
    <location>
        <begin position="99"/>
        <end position="144"/>
    </location>
</feature>
<dbReference type="CDD" id="cd00067">
    <property type="entry name" value="GAL4"/>
    <property type="match status" value="1"/>
</dbReference>
<dbReference type="PANTHER" id="PTHR46910:SF1">
    <property type="entry name" value="MISCELLANEOUS ZN(II)2CYS6 TRANSCRIPTION FACTOR (EUROFUNG)-RELATED"/>
    <property type="match status" value="1"/>
</dbReference>
<dbReference type="SUPFAM" id="SSF57701">
    <property type="entry name" value="Zn2/Cys6 DNA-binding domain"/>
    <property type="match status" value="1"/>
</dbReference>
<dbReference type="InterPro" id="IPR036864">
    <property type="entry name" value="Zn2-C6_fun-type_DNA-bd_sf"/>
</dbReference>
<dbReference type="SMART" id="SM00066">
    <property type="entry name" value="GAL4"/>
    <property type="match status" value="1"/>
</dbReference>
<dbReference type="CDD" id="cd12148">
    <property type="entry name" value="fungal_TF_MHR"/>
    <property type="match status" value="1"/>
</dbReference>
<sequence length="777" mass="87373">MRDQSGMSTSGNQPVEDKPKRRRYRIPRSCDRCRLSKVKCVLEDDRCTNCARHDVTCTFANPGSLQERPPTVKDVEQLTARIRSLERLLHAVDPTLDLKNLPDPNRLVSHSYGAPGLPIQPHVAPTSPSEPESAQASGQDSYQSQLSAALTEIHGVQIPPKPGFTHIYLTRSDKSQPMSECTGAATLPNQYIGPNSGLSIAEPAALGIPMSSWELGEKYPVDQYLQLRYGEYVSTTKCFYPEPDLEQALLKIYFERFHPFVPVIHPNTFHGHHRSGLAETNPTFRALCLIMFSIASRWSYDPRVQLDLTGRPQAARQFAGLPYGYASYIGLFQPGYGCTTLFHLQAFVLLAIGSLGALQPTVTWLFTEQGLIHAQECGAHREVHHLWNLDPVQDYLRRQAFFQLYELNHKSSHSLQRAPFLQQEDFDLQPTHVQRGDPLGIFLNPYSSITPAVHDACVAYDEVRVLLSQIGSLRSMLPLLLKMQASTKAAGGVEATKSLKTLVDQLDLNASRCFDQVPPIFKRADIEDTAESLMFSVLAITCYQKFQVLIHQTLFHYQEYSPDRMTMKTNPHINRCIEFAISSIQAINKLRLRNLLVEGFYWLPADLISTVVVLACSIRKQRRLISPHENQVRRDNILLAIAILDDLAREVHTAAAYSKMSKIMFGLLDEENPSVLDSLNAPVEDHQHQSHSSSLSTLTDSVATTALSSMRSSYSSQHDERDYLDCKRENSWDPLEIWAATYDPVTLNNPFYSIPQPPPPDCPPIHPVWSHPTTNTL</sequence>
<dbReference type="Proteomes" id="UP000324748">
    <property type="component" value="Unassembled WGS sequence"/>
</dbReference>
<dbReference type="OrthoDB" id="4456959at2759"/>
<feature type="compositionally biased region" description="Polar residues" evidence="3">
    <location>
        <begin position="126"/>
        <end position="144"/>
    </location>
</feature>
<evidence type="ECO:0000256" key="1">
    <source>
        <dbReference type="ARBA" id="ARBA00022723"/>
    </source>
</evidence>
<evidence type="ECO:0000256" key="3">
    <source>
        <dbReference type="SAM" id="MobiDB-lite"/>
    </source>
</evidence>
<dbReference type="InterPro" id="IPR007219">
    <property type="entry name" value="XnlR_reg_dom"/>
</dbReference>
<feature type="domain" description="Zn(2)-C6 fungal-type" evidence="4">
    <location>
        <begin position="29"/>
        <end position="59"/>
    </location>
</feature>
<dbReference type="Gene3D" id="4.10.240.10">
    <property type="entry name" value="Zn(2)-C6 fungal-type DNA-binding domain"/>
    <property type="match status" value="1"/>
</dbReference>
<feature type="region of interest" description="Disordered" evidence="3">
    <location>
        <begin position="1"/>
        <end position="23"/>
    </location>
</feature>
<dbReference type="EMBL" id="VSWC01000093">
    <property type="protein sequence ID" value="KAA1089500.1"/>
    <property type="molecule type" value="Genomic_DNA"/>
</dbReference>
<organism evidence="5 6">
    <name type="scientific">Puccinia graminis f. sp. tritici</name>
    <dbReference type="NCBI Taxonomy" id="56615"/>
    <lineage>
        <taxon>Eukaryota</taxon>
        <taxon>Fungi</taxon>
        <taxon>Dikarya</taxon>
        <taxon>Basidiomycota</taxon>
        <taxon>Pucciniomycotina</taxon>
        <taxon>Pucciniomycetes</taxon>
        <taxon>Pucciniales</taxon>
        <taxon>Pucciniaceae</taxon>
        <taxon>Puccinia</taxon>
    </lineage>
</organism>
<gene>
    <name evidence="5" type="ORF">PGT21_020268</name>
</gene>
<comment type="caution">
    <text evidence="5">The sequence shown here is derived from an EMBL/GenBank/DDBJ whole genome shotgun (WGS) entry which is preliminary data.</text>
</comment>
<name>A0A5B0NN47_PUCGR</name>
<dbReference type="InterPro" id="IPR001138">
    <property type="entry name" value="Zn2Cys6_DnaBD"/>
</dbReference>
<dbReference type="Pfam" id="PF04082">
    <property type="entry name" value="Fungal_trans"/>
    <property type="match status" value="1"/>
</dbReference>
<evidence type="ECO:0000313" key="5">
    <source>
        <dbReference type="EMBL" id="KAA1089500.1"/>
    </source>
</evidence>
<feature type="compositionally biased region" description="Polar residues" evidence="3">
    <location>
        <begin position="1"/>
        <end position="13"/>
    </location>
</feature>
<evidence type="ECO:0000256" key="2">
    <source>
        <dbReference type="ARBA" id="ARBA00023242"/>
    </source>
</evidence>
<dbReference type="GO" id="GO:0003677">
    <property type="term" value="F:DNA binding"/>
    <property type="evidence" value="ECO:0007669"/>
    <property type="project" value="InterPro"/>
</dbReference>
<dbReference type="AlphaFoldDB" id="A0A5B0NN47"/>
<dbReference type="GO" id="GO:0008270">
    <property type="term" value="F:zinc ion binding"/>
    <property type="evidence" value="ECO:0007669"/>
    <property type="project" value="InterPro"/>
</dbReference>
<evidence type="ECO:0000259" key="4">
    <source>
        <dbReference type="PROSITE" id="PS50048"/>
    </source>
</evidence>
<dbReference type="PROSITE" id="PS50048">
    <property type="entry name" value="ZN2_CY6_FUNGAL_2"/>
    <property type="match status" value="1"/>
</dbReference>
<reference evidence="5 6" key="1">
    <citation type="submission" date="2019-05" db="EMBL/GenBank/DDBJ databases">
        <title>Emergence of the Ug99 lineage of the wheat stem rust pathogen through somatic hybridization.</title>
        <authorList>
            <person name="Li F."/>
            <person name="Upadhyaya N.M."/>
            <person name="Sperschneider J."/>
            <person name="Matny O."/>
            <person name="Nguyen-Phuc H."/>
            <person name="Mago R."/>
            <person name="Raley C."/>
            <person name="Miller M.E."/>
            <person name="Silverstein K.A.T."/>
            <person name="Henningsen E."/>
            <person name="Hirsch C.D."/>
            <person name="Visser B."/>
            <person name="Pretorius Z.A."/>
            <person name="Steffenson B.J."/>
            <person name="Schwessinger B."/>
            <person name="Dodds P.N."/>
            <person name="Figueroa M."/>
        </authorList>
    </citation>
    <scope>NUCLEOTIDE SEQUENCE [LARGE SCALE GENOMIC DNA]</scope>
    <source>
        <strain evidence="5">21-0</strain>
    </source>
</reference>
<keyword evidence="6" id="KW-1185">Reference proteome</keyword>
<dbReference type="PROSITE" id="PS00463">
    <property type="entry name" value="ZN2_CY6_FUNGAL_1"/>
    <property type="match status" value="1"/>
</dbReference>
<evidence type="ECO:0000313" key="6">
    <source>
        <dbReference type="Proteomes" id="UP000324748"/>
    </source>
</evidence>
<proteinExistence type="predicted"/>
<accession>A0A5B0NN47</accession>
<dbReference type="GO" id="GO:0000981">
    <property type="term" value="F:DNA-binding transcription factor activity, RNA polymerase II-specific"/>
    <property type="evidence" value="ECO:0007669"/>
    <property type="project" value="InterPro"/>
</dbReference>
<keyword evidence="1" id="KW-0479">Metal-binding</keyword>
<keyword evidence="2" id="KW-0539">Nucleus</keyword>
<dbReference type="GO" id="GO:0006351">
    <property type="term" value="P:DNA-templated transcription"/>
    <property type="evidence" value="ECO:0007669"/>
    <property type="project" value="InterPro"/>
</dbReference>